<accession>A0A7L4ZDD3</accession>
<reference evidence="1" key="1">
    <citation type="submission" date="2019-03" db="EMBL/GenBank/DDBJ databases">
        <authorList>
            <person name="Gong L."/>
            <person name="Ge Q."/>
            <person name="Yan J."/>
            <person name="Zhang Y."/>
            <person name="Chen Y."/>
            <person name="Pan J."/>
        </authorList>
    </citation>
    <scope>NUCLEOTIDE SEQUENCE</scope>
    <source>
        <strain evidence="1">HBRJC7FQ</strain>
        <plasmid evidence="1">pHBRJC7</plasmid>
    </source>
</reference>
<organism evidence="1">
    <name type="scientific">Proteus mirabilis</name>
    <dbReference type="NCBI Taxonomy" id="584"/>
    <lineage>
        <taxon>Bacteria</taxon>
        <taxon>Pseudomonadati</taxon>
        <taxon>Pseudomonadota</taxon>
        <taxon>Gammaproteobacteria</taxon>
        <taxon>Enterobacterales</taxon>
        <taxon>Morganellaceae</taxon>
        <taxon>Proteus</taxon>
    </lineage>
</organism>
<keyword evidence="1" id="KW-0614">Plasmid</keyword>
<proteinExistence type="predicted"/>
<sequence>MNTISLHLNQKSLYHTNKKNATMWRYNPSVGTYYNHITYGKNNYTHTHLCVYVYNVCLCGVNHKNTYVFMCIYTSEDVLGFYRPLA</sequence>
<dbReference type="EMBL" id="MK630213">
    <property type="protein sequence ID" value="QHE90101.1"/>
    <property type="molecule type" value="Genomic_DNA"/>
</dbReference>
<dbReference type="AlphaFoldDB" id="A0A7L4ZDD3"/>
<protein>
    <submittedName>
        <fullName evidence="1">Uncharacterized protein</fullName>
    </submittedName>
</protein>
<name>A0A7L4ZDD3_PROMI</name>
<evidence type="ECO:0000313" key="1">
    <source>
        <dbReference type="EMBL" id="QHE90101.1"/>
    </source>
</evidence>
<geneLocation type="plasmid" evidence="1">
    <name>pHBRJC7</name>
</geneLocation>